<dbReference type="Pfam" id="PF18990">
    <property type="entry name" value="DUF5723"/>
    <property type="match status" value="1"/>
</dbReference>
<dbReference type="InterPro" id="IPR043781">
    <property type="entry name" value="DUF5723"/>
</dbReference>
<proteinExistence type="predicted"/>
<evidence type="ECO:0000313" key="2">
    <source>
        <dbReference type="EMBL" id="CBL80504.1"/>
    </source>
</evidence>
<dbReference type="EMBL" id="FQ032801">
    <property type="protein sequence ID" value="CBL80504.1"/>
    <property type="molecule type" value="Genomic_DNA"/>
</dbReference>
<reference evidence="2" key="1">
    <citation type="submission" date="2010-04" db="EMBL/GenBank/DDBJ databases">
        <authorList>
            <person name="Genoscope - CEA"/>
        </authorList>
    </citation>
    <scope>NUCLEOTIDE SEQUENCE</scope>
</reference>
<organism evidence="2">
    <name type="scientific">uncultured Polaribacter sp</name>
    <dbReference type="NCBI Taxonomy" id="174711"/>
    <lineage>
        <taxon>Bacteria</taxon>
        <taxon>Pseudomonadati</taxon>
        <taxon>Bacteroidota</taxon>
        <taxon>Flavobacteriia</taxon>
        <taxon>Flavobacteriales</taxon>
        <taxon>Flavobacteriaceae</taxon>
        <taxon>environmental samples</taxon>
    </lineage>
</organism>
<protein>
    <recommendedName>
        <fullName evidence="1">DUF5723 domain-containing protein</fullName>
    </recommendedName>
</protein>
<reference evidence="2" key="2">
    <citation type="journal article" date="2012" name="Environ. Microbiol.">
        <title>Genomic content of uncultured Bacteroidetes from contrasting oceanic provinces in the North Atlantic Ocean.</title>
        <authorList>
            <person name="Gomez-Pereira P.R."/>
            <person name="Schuler M."/>
            <person name="Fuchs B.M."/>
            <person name="Bennke C."/>
            <person name="Teeling H."/>
            <person name="Waldmann J."/>
            <person name="Richter M."/>
            <person name="Barbe V."/>
            <person name="Bataille E."/>
            <person name="Glockner F.O."/>
            <person name="Amann R."/>
        </authorList>
    </citation>
    <scope>NUCLEOTIDE SEQUENCE</scope>
</reference>
<evidence type="ECO:0000259" key="1">
    <source>
        <dbReference type="Pfam" id="PF18990"/>
    </source>
</evidence>
<name>F4MLE3_9FLAO</name>
<feature type="domain" description="DUF5723" evidence="1">
    <location>
        <begin position="44"/>
        <end position="400"/>
    </location>
</feature>
<dbReference type="AlphaFoldDB" id="F4MLE3"/>
<gene>
    <name evidence="2" type="ORF">S3_843_0014</name>
</gene>
<sequence length="449" mass="49707">MKKNIYTTSLLFFILINHIKAQDYLSFYNLDDYVIQTQNISPVYLPKYKYNFGTPLNFGGNINSSIKLNDILVENGNNLKIDLNNLNSVAEDNNFLASEMVVNIFMLGIKTKRGSISFFQNIKSNLTGEFSNNMTEVAANGFVESFSLSSEKIGLTAYGEIGVGITRTFLKEKLAIGLRLKYLSGIAHTELEDSAQFSLDINPTNFLWTLNSSNVTLNTSGGTDIDKKAIFGQNAGFGMDFGISYKLNDKFSFDFSANDLGSINWTEDVTNYNLQDVTDGVYNGFDFENSVNVQDDIEDALNNVIGTNESNNSFKSKIGSKILFSSKYQMSEKNVFRATYFSNNTPYADIKPSFGLGYNRELNKSTYGVIASTGGINGGFKVGANLALQLGFLQLYGAIDDLSSLNGKVEQSKEANLRLGINFLFGYSGKSNNEKLDEKDQLLINNKAN</sequence>
<accession>F4MLE3</accession>